<protein>
    <submittedName>
        <fullName evidence="1">Glycoside hydrolase family 95 protein</fullName>
    </submittedName>
</protein>
<evidence type="ECO:0000313" key="1">
    <source>
        <dbReference type="EMBL" id="QZE14892.1"/>
    </source>
</evidence>
<dbReference type="EMBL" id="CP081303">
    <property type="protein sequence ID" value="QZE14892.1"/>
    <property type="molecule type" value="Genomic_DNA"/>
</dbReference>
<sequence>MMEFSVGLWKRFVFKGLLSALLFNLTSLFFVSCQHSRDPFLLQDHVLWYDTPAEKWEEALPLGNGRFGAMIFGLSNHERIQLNDDSLWPEDDGWSEPKGNRSDLIKIRQLLIDGKNDEVDRLFVSKFSNKSVVRSHQTLGDLYIELNQKPFTDYRRHLDIDKALSMTQYKCGDYLTKQEVFISKPHNIMVIRLSTESPDGLNGIIRLDRPKDHGFATAKTYINSKSIMVMEGEVTQRGAKFRSTPSPILHGVCFQTQLKVMNEDGTVVKDGNSLRLSGVKQATLYIASNSSYYHKNYRLKNSKDLKIATQIGYHSIKQSHINDYQKYYRRVCLSLNKVSKDSISTSQRLALMKKGKKDLGLEALLFNYGRYLLISSSRPGTNPANLQGLWNQNIEAPWNSDYHLNINLQMNYWLANVTNLDELNMPLFAYIDRLVENGQKTALNNFGCRGAFIPHASDIWASTWLRAPTAYWGCSLGAGGWLMQHYWEQFAFTNDTLFLKTRALPAIEQVAKFYSDWLIEDPRDGYLVSAPSTSPENRFYNKDGKPVASCMGSAMDQQVIEEVFDHYLKGCEILKINSPLVSKIKEQRARIRSGFVLGSDGRILEWDREYKEVEPGHRHMSQLYGFHPGTAVSYSKTPNLMKAVEKTLNYRIDHGGAGTGWSRAWLINCSARLLNGDMAQKHIEYLFKKSIYKNLFDAHPPFQIDGNFGYTAGVAEMLVQSYEEGIVRILPALPSSWENGAVKGLKARGDIAVDIHWKDGKATQVDLLSPFDQKIRLIVNGRELDVKLFKDKIYQYRSDKY</sequence>
<organism evidence="1 2">
    <name type="scientific">Halosquirtibacter laminarini</name>
    <dbReference type="NCBI Taxonomy" id="3374600"/>
    <lineage>
        <taxon>Bacteria</taxon>
        <taxon>Pseudomonadati</taxon>
        <taxon>Bacteroidota</taxon>
        <taxon>Bacteroidia</taxon>
        <taxon>Marinilabiliales</taxon>
        <taxon>Prolixibacteraceae</taxon>
        <taxon>Halosquirtibacter</taxon>
    </lineage>
</organism>
<name>A0AC61NPZ0_9BACT</name>
<dbReference type="Proteomes" id="UP000826212">
    <property type="component" value="Chromosome"/>
</dbReference>
<gene>
    <name evidence="1" type="ORF">K4L44_03330</name>
</gene>
<reference evidence="1" key="1">
    <citation type="submission" date="2021-08" db="EMBL/GenBank/DDBJ databases">
        <title>Novel anaerobic bacterium isolated from sea squirt in East Sea, Republic of Korea.</title>
        <authorList>
            <person name="Nguyen T.H."/>
            <person name="Li Z."/>
            <person name="Lee Y.-J."/>
            <person name="Ko J."/>
            <person name="Kim S.-G."/>
        </authorList>
    </citation>
    <scope>NUCLEOTIDE SEQUENCE</scope>
    <source>
        <strain evidence="1">KCTC 25031</strain>
    </source>
</reference>
<evidence type="ECO:0000313" key="2">
    <source>
        <dbReference type="Proteomes" id="UP000826212"/>
    </source>
</evidence>
<accession>A0AC61NPZ0</accession>
<keyword evidence="1" id="KW-0378">Hydrolase</keyword>
<keyword evidence="2" id="KW-1185">Reference proteome</keyword>
<proteinExistence type="predicted"/>